<dbReference type="InterPro" id="IPR036116">
    <property type="entry name" value="FN3_sf"/>
</dbReference>
<reference evidence="2" key="1">
    <citation type="journal article" date="2015" name="Proc. Natl. Acad. Sci. U.S.A.">
        <title>Networks of energetic and metabolic interactions define dynamics in microbial communities.</title>
        <authorList>
            <person name="Embree M."/>
            <person name="Liu J.K."/>
            <person name="Al-Bassam M.M."/>
            <person name="Zengler K."/>
        </authorList>
    </citation>
    <scope>NUCLEOTIDE SEQUENCE</scope>
</reference>
<dbReference type="Gene3D" id="2.60.40.4070">
    <property type="match status" value="1"/>
</dbReference>
<dbReference type="InterPro" id="IPR025965">
    <property type="entry name" value="FlgD/Vpr_Ig-like"/>
</dbReference>
<dbReference type="SUPFAM" id="SSF49265">
    <property type="entry name" value="Fibronectin type III"/>
    <property type="match status" value="1"/>
</dbReference>
<dbReference type="NCBIfam" id="TIGR04183">
    <property type="entry name" value="Por_Secre_tail"/>
    <property type="match status" value="1"/>
</dbReference>
<dbReference type="Pfam" id="PF13860">
    <property type="entry name" value="FlgD_ig"/>
    <property type="match status" value="1"/>
</dbReference>
<gene>
    <name evidence="2" type="ORF">ASZ90_004768</name>
</gene>
<dbReference type="InterPro" id="IPR013783">
    <property type="entry name" value="Ig-like_fold"/>
</dbReference>
<organism evidence="2">
    <name type="scientific">hydrocarbon metagenome</name>
    <dbReference type="NCBI Taxonomy" id="938273"/>
    <lineage>
        <taxon>unclassified sequences</taxon>
        <taxon>metagenomes</taxon>
        <taxon>ecological metagenomes</taxon>
    </lineage>
</organism>
<sequence length="178" mass="20240">MLSWFLPVQSESQLTYEIEIANNPEFSSATVYDNIAQLNAQLSGLNEGEYYWRVRSKTNSESSSYSTPANFKIGSVTSIEEDEELKLSYNLEQNYPNPFNPVTTIKYSIPEASFITIKVYDMLGREVKTLVNEEVNAGNHKLTWKGDNNYGQKVSSGTYLYRISAGNYNEVKKMVLLK</sequence>
<dbReference type="InterPro" id="IPR026444">
    <property type="entry name" value="Secre_tail"/>
</dbReference>
<evidence type="ECO:0000313" key="2">
    <source>
        <dbReference type="EMBL" id="KUG25411.1"/>
    </source>
</evidence>
<comment type="caution">
    <text evidence="2">The sequence shown here is derived from an EMBL/GenBank/DDBJ whole genome shotgun (WGS) entry which is preliminary data.</text>
</comment>
<evidence type="ECO:0000259" key="1">
    <source>
        <dbReference type="Pfam" id="PF13860"/>
    </source>
</evidence>
<accession>A0A0W8FYU8</accession>
<proteinExistence type="predicted"/>
<dbReference type="AlphaFoldDB" id="A0A0W8FYU8"/>
<protein>
    <recommendedName>
        <fullName evidence="1">FlgD/Vpr Ig-like domain-containing protein</fullName>
    </recommendedName>
</protein>
<name>A0A0W8FYU8_9ZZZZ</name>
<feature type="domain" description="FlgD/Vpr Ig-like" evidence="1">
    <location>
        <begin position="111"/>
        <end position="166"/>
    </location>
</feature>
<dbReference type="Gene3D" id="2.60.40.10">
    <property type="entry name" value="Immunoglobulins"/>
    <property type="match status" value="1"/>
</dbReference>
<dbReference type="EMBL" id="LNQE01000693">
    <property type="protein sequence ID" value="KUG25411.1"/>
    <property type="molecule type" value="Genomic_DNA"/>
</dbReference>